<dbReference type="InterPro" id="IPR002933">
    <property type="entry name" value="Peptidase_M20"/>
</dbReference>
<feature type="active site" description="Proton acceptor" evidence="5">
    <location>
        <position position="133"/>
    </location>
</feature>
<dbReference type="Pfam" id="PF07687">
    <property type="entry name" value="M20_dimer"/>
    <property type="match status" value="1"/>
</dbReference>
<comment type="function">
    <text evidence="5">Catalyzes the conversion of N-acetyl-diaminopimelate to diaminopimelate and acetate.</text>
</comment>
<keyword evidence="6" id="KW-0479">Metal-binding</keyword>
<feature type="binding site" evidence="6">
    <location>
        <position position="159"/>
    </location>
    <ligand>
        <name>Mn(2+)</name>
        <dbReference type="ChEBI" id="CHEBI:29035"/>
        <label>2</label>
    </ligand>
</feature>
<dbReference type="FunFam" id="3.30.70.360:FF:000001">
    <property type="entry name" value="N-acetyldiaminopimelate deacetylase"/>
    <property type="match status" value="1"/>
</dbReference>
<comment type="pathway">
    <text evidence="5">Amino-acid biosynthesis; L-lysine biosynthesis via DAP pathway; LL-2,6-diaminopimelate from (S)-tetrahydrodipicolinate (acetylase route): step 3/3.</text>
</comment>
<dbReference type="Pfam" id="PF01546">
    <property type="entry name" value="Peptidase_M20"/>
    <property type="match status" value="1"/>
</dbReference>
<dbReference type="InterPro" id="IPR023905">
    <property type="entry name" value="AcetylDAP_deacetylase"/>
</dbReference>
<evidence type="ECO:0000256" key="2">
    <source>
        <dbReference type="ARBA" id="ARBA00022801"/>
    </source>
</evidence>
<dbReference type="Gene3D" id="3.40.630.10">
    <property type="entry name" value="Zn peptidases"/>
    <property type="match status" value="1"/>
</dbReference>
<dbReference type="GO" id="GO:0046872">
    <property type="term" value="F:metal ion binding"/>
    <property type="evidence" value="ECO:0007669"/>
    <property type="project" value="UniProtKB-KW"/>
</dbReference>
<evidence type="ECO:0000256" key="1">
    <source>
        <dbReference type="ARBA" id="ARBA00022605"/>
    </source>
</evidence>
<feature type="binding site" evidence="6">
    <location>
        <position position="133"/>
    </location>
    <ligand>
        <name>Mn(2+)</name>
        <dbReference type="ChEBI" id="CHEBI:29035"/>
        <label>2</label>
    </ligand>
</feature>
<dbReference type="AlphaFoldDB" id="A0A0R1W6H2"/>
<dbReference type="PIRSF" id="PIRSF005962">
    <property type="entry name" value="Pept_M20D_amidohydro"/>
    <property type="match status" value="1"/>
</dbReference>
<evidence type="ECO:0000256" key="5">
    <source>
        <dbReference type="HAMAP-Rule" id="MF_01692"/>
    </source>
</evidence>
<comment type="caution">
    <text evidence="8">The sequence shown here is derived from an EMBL/GenBank/DDBJ whole genome shotgun (WGS) entry which is preliminary data.</text>
</comment>
<reference evidence="8 9" key="1">
    <citation type="journal article" date="2015" name="Genome Announc.">
        <title>Expanding the biotechnology potential of lactobacilli through comparative genomics of 213 strains and associated genera.</title>
        <authorList>
            <person name="Sun Z."/>
            <person name="Harris H.M."/>
            <person name="McCann A."/>
            <person name="Guo C."/>
            <person name="Argimon S."/>
            <person name="Zhang W."/>
            <person name="Yang X."/>
            <person name="Jeffery I.B."/>
            <person name="Cooney J.C."/>
            <person name="Kagawa T.F."/>
            <person name="Liu W."/>
            <person name="Song Y."/>
            <person name="Salvetti E."/>
            <person name="Wrobel A."/>
            <person name="Rasinkangas P."/>
            <person name="Parkhill J."/>
            <person name="Rea M.C."/>
            <person name="O'Sullivan O."/>
            <person name="Ritari J."/>
            <person name="Douillard F.P."/>
            <person name="Paul Ross R."/>
            <person name="Yang R."/>
            <person name="Briner A.E."/>
            <person name="Felis G.E."/>
            <person name="de Vos W.M."/>
            <person name="Barrangou R."/>
            <person name="Klaenhammer T.R."/>
            <person name="Caufield P.W."/>
            <person name="Cui Y."/>
            <person name="Zhang H."/>
            <person name="O'Toole P.W."/>
        </authorList>
    </citation>
    <scope>NUCLEOTIDE SEQUENCE [LARGE SCALE GENOMIC DNA]</scope>
    <source>
        <strain evidence="8 9">DSM 5007</strain>
    </source>
</reference>
<dbReference type="PANTHER" id="PTHR11014:SF98">
    <property type="entry name" value="N-ACETYLDIAMINOPIMELATE DEACETYLASE"/>
    <property type="match status" value="1"/>
</dbReference>
<comment type="catalytic activity">
    <reaction evidence="5">
        <text>N-acetyl-(2S,6S)-2,6-diaminopimelate + H2O = (2S,6S)-2,6-diaminopimelate + acetate</text>
        <dbReference type="Rhea" id="RHEA:20405"/>
        <dbReference type="ChEBI" id="CHEBI:15377"/>
        <dbReference type="ChEBI" id="CHEBI:30089"/>
        <dbReference type="ChEBI" id="CHEBI:57609"/>
        <dbReference type="ChEBI" id="CHEBI:58767"/>
        <dbReference type="EC" id="3.5.1.47"/>
    </reaction>
</comment>
<evidence type="ECO:0000259" key="7">
    <source>
        <dbReference type="Pfam" id="PF07687"/>
    </source>
</evidence>
<protein>
    <recommendedName>
        <fullName evidence="5">N-acetyldiaminopimelate deacetylase</fullName>
        <ecNumber evidence="5">3.5.1.47</ecNumber>
    </recommendedName>
</protein>
<dbReference type="PANTHER" id="PTHR11014">
    <property type="entry name" value="PEPTIDASE M20 FAMILY MEMBER"/>
    <property type="match status" value="1"/>
</dbReference>
<dbReference type="CDD" id="cd05670">
    <property type="entry name" value="M20_Acy1_YkuR-like"/>
    <property type="match status" value="1"/>
</dbReference>
<evidence type="ECO:0000256" key="3">
    <source>
        <dbReference type="ARBA" id="ARBA00022915"/>
    </source>
</evidence>
<dbReference type="SUPFAM" id="SSF55031">
    <property type="entry name" value="Bacterial exopeptidase dimerisation domain"/>
    <property type="match status" value="1"/>
</dbReference>
<evidence type="ECO:0000313" key="9">
    <source>
        <dbReference type="Proteomes" id="UP000051820"/>
    </source>
</evidence>
<keyword evidence="9" id="KW-1185">Reference proteome</keyword>
<accession>A0A0R1W6H2</accession>
<keyword evidence="2 5" id="KW-0378">Hydrolase</keyword>
<name>A0A0R1W6H2_9LACO</name>
<keyword evidence="3 5" id="KW-0220">Diaminopimelate biosynthesis</keyword>
<dbReference type="GO" id="GO:0050118">
    <property type="term" value="F:N-acetyldiaminopimelate deacetylase activity"/>
    <property type="evidence" value="ECO:0007669"/>
    <property type="project" value="UniProtKB-UniRule"/>
</dbReference>
<dbReference type="GO" id="GO:0009089">
    <property type="term" value="P:lysine biosynthetic process via diaminopimelate"/>
    <property type="evidence" value="ECO:0007669"/>
    <property type="project" value="UniProtKB-UniRule"/>
</dbReference>
<organism evidence="8 9">
    <name type="scientific">Paucilactobacillus suebicus DSM 5007 = KCTC 3549</name>
    <dbReference type="NCBI Taxonomy" id="1423807"/>
    <lineage>
        <taxon>Bacteria</taxon>
        <taxon>Bacillati</taxon>
        <taxon>Bacillota</taxon>
        <taxon>Bacilli</taxon>
        <taxon>Lactobacillales</taxon>
        <taxon>Lactobacillaceae</taxon>
        <taxon>Paucilactobacillus</taxon>
    </lineage>
</organism>
<dbReference type="Proteomes" id="UP000051820">
    <property type="component" value="Unassembled WGS sequence"/>
</dbReference>
<gene>
    <name evidence="8" type="ORF">FD16_GL000008</name>
</gene>
<dbReference type="InterPro" id="IPR017439">
    <property type="entry name" value="Amidohydrolase"/>
</dbReference>
<dbReference type="UniPathway" id="UPA00034">
    <property type="reaction ID" value="UER00024"/>
</dbReference>
<proteinExistence type="inferred from homology"/>
<dbReference type="EC" id="3.5.1.47" evidence="5"/>
<dbReference type="InterPro" id="IPR011650">
    <property type="entry name" value="Peptidase_M20_dimer"/>
</dbReference>
<dbReference type="Gene3D" id="3.30.70.360">
    <property type="match status" value="1"/>
</dbReference>
<evidence type="ECO:0000256" key="6">
    <source>
        <dbReference type="PIRSR" id="PIRSR005962-1"/>
    </source>
</evidence>
<keyword evidence="4 5" id="KW-0457">Lysine biosynthesis</keyword>
<dbReference type="SUPFAM" id="SSF53187">
    <property type="entry name" value="Zn-dependent exopeptidases"/>
    <property type="match status" value="1"/>
</dbReference>
<comment type="cofactor">
    <cofactor evidence="6">
        <name>Mn(2+)</name>
        <dbReference type="ChEBI" id="CHEBI:29035"/>
    </cofactor>
    <text evidence="6">The Mn(2+) ion enhances activity.</text>
</comment>
<keyword evidence="1 5" id="KW-0028">Amino-acid biosynthesis</keyword>
<dbReference type="InterPro" id="IPR036264">
    <property type="entry name" value="Bact_exopeptidase_dim_dom"/>
</dbReference>
<sequence length="383" mass="42208">MTLSKDNLLSIYRHLHQYPELGLEEYQTHEYLSEVVAKMPQEFLTVKNVEKLPTALLVKVNGHDHSKRIGYRTDIDALPVTEETGLPYKSKNEGKMHACGHDIHMTVALGVLSYFATHQPDYDLVFIFQPSEENHSGGMQLYQSGALDEWMPDEIYAFHDNPQLPAGTIGCLNGTLFAGTCEIHADFYGKSGHAAYPHNANDMVVAASAFVMQIQTVVSRSVDPIQGGVVTLGHLNAGETGNVIAGHAHIDGTIRALTQENNALMQKRVRSIAEGVALTYGCQVDLNLHQGGYLPVENNQEITADFIDYMSHAEGVNFIETKPAMTGEDFGYLISKIPGTMFWLGVDSPYSLHSERMAPNTDAIEPGVEAITGYLTHRFTTIK</sequence>
<dbReference type="EMBL" id="AZGF01000001">
    <property type="protein sequence ID" value="KRM13441.1"/>
    <property type="molecule type" value="Genomic_DNA"/>
</dbReference>
<feature type="binding site" evidence="6">
    <location>
        <position position="101"/>
    </location>
    <ligand>
        <name>Mn(2+)</name>
        <dbReference type="ChEBI" id="CHEBI:29035"/>
        <label>2</label>
    </ligand>
</feature>
<keyword evidence="6" id="KW-0464">Manganese</keyword>
<feature type="domain" description="Peptidase M20 dimerisation" evidence="7">
    <location>
        <begin position="179"/>
        <end position="276"/>
    </location>
</feature>
<comment type="similarity">
    <text evidence="5">Belongs to the peptidase M20A family. N-acetyldiaminopimelate deacetylase subfamily.</text>
</comment>
<dbReference type="HAMAP" id="MF_01692">
    <property type="entry name" value="DapEL"/>
    <property type="match status" value="1"/>
</dbReference>
<feature type="binding site" evidence="6">
    <location>
        <position position="353"/>
    </location>
    <ligand>
        <name>Mn(2+)</name>
        <dbReference type="ChEBI" id="CHEBI:29035"/>
        <label>2</label>
    </ligand>
</feature>
<evidence type="ECO:0000256" key="4">
    <source>
        <dbReference type="ARBA" id="ARBA00023154"/>
    </source>
</evidence>
<feature type="binding site" evidence="6">
    <location>
        <position position="99"/>
    </location>
    <ligand>
        <name>Mn(2+)</name>
        <dbReference type="ChEBI" id="CHEBI:29035"/>
        <label>2</label>
    </ligand>
</feature>
<dbReference type="NCBIfam" id="TIGR01891">
    <property type="entry name" value="amidohydrolases"/>
    <property type="match status" value="1"/>
</dbReference>
<dbReference type="eggNOG" id="COG1473">
    <property type="taxonomic scope" value="Bacteria"/>
</dbReference>
<dbReference type="GO" id="GO:0019877">
    <property type="term" value="P:diaminopimelate biosynthetic process"/>
    <property type="evidence" value="ECO:0007669"/>
    <property type="project" value="UniProtKB-UniRule"/>
</dbReference>
<evidence type="ECO:0000313" key="8">
    <source>
        <dbReference type="EMBL" id="KRM13441.1"/>
    </source>
</evidence>
<dbReference type="OrthoDB" id="9776731at2"/>
<dbReference type="PATRIC" id="fig|1423807.3.peg.8"/>
<feature type="active site" evidence="5">
    <location>
        <position position="74"/>
    </location>
</feature>
<dbReference type="RefSeq" id="WP_010622762.1">
    <property type="nucleotide sequence ID" value="NZ_AZGF01000001.1"/>
</dbReference>
<dbReference type="STRING" id="1423807.FD16_GL000008"/>